<gene>
    <name evidence="12" type="ordered locus">Astex_3516</name>
</gene>
<dbReference type="GO" id="GO:0016887">
    <property type="term" value="F:ATP hydrolysis activity"/>
    <property type="evidence" value="ECO:0007669"/>
    <property type="project" value="InterPro"/>
</dbReference>
<keyword evidence="8 9" id="KW-0472">Membrane</keyword>
<dbReference type="AlphaFoldDB" id="E8RUM1"/>
<evidence type="ECO:0000313" key="12">
    <source>
        <dbReference type="EMBL" id="ADU15146.1"/>
    </source>
</evidence>
<dbReference type="STRING" id="573065.Astex_3516"/>
<keyword evidence="4 9" id="KW-0812">Transmembrane</keyword>
<feature type="transmembrane region" description="Helical" evidence="9">
    <location>
        <begin position="77"/>
        <end position="100"/>
    </location>
</feature>
<evidence type="ECO:0000256" key="3">
    <source>
        <dbReference type="ARBA" id="ARBA00022475"/>
    </source>
</evidence>
<keyword evidence="2" id="KW-0813">Transport</keyword>
<name>E8RUM1_ASTEC</name>
<evidence type="ECO:0000256" key="9">
    <source>
        <dbReference type="SAM" id="Phobius"/>
    </source>
</evidence>
<evidence type="ECO:0000256" key="4">
    <source>
        <dbReference type="ARBA" id="ARBA00022692"/>
    </source>
</evidence>
<evidence type="ECO:0000259" key="10">
    <source>
        <dbReference type="PROSITE" id="PS50893"/>
    </source>
</evidence>
<dbReference type="PANTHER" id="PTHR43394">
    <property type="entry name" value="ATP-DEPENDENT PERMEASE MDL1, MITOCHONDRIAL"/>
    <property type="match status" value="1"/>
</dbReference>
<protein>
    <submittedName>
        <fullName evidence="12">ABC transporter transmembrane region</fullName>
    </submittedName>
</protein>
<dbReference type="SUPFAM" id="SSF90123">
    <property type="entry name" value="ABC transporter transmembrane region"/>
    <property type="match status" value="1"/>
</dbReference>
<proteinExistence type="predicted"/>
<dbReference type="SUPFAM" id="SSF52540">
    <property type="entry name" value="P-loop containing nucleoside triphosphate hydrolases"/>
    <property type="match status" value="1"/>
</dbReference>
<dbReference type="GO" id="GO:0005886">
    <property type="term" value="C:plasma membrane"/>
    <property type="evidence" value="ECO:0007669"/>
    <property type="project" value="UniProtKB-SubCell"/>
</dbReference>
<keyword evidence="5" id="KW-0547">Nucleotide-binding</keyword>
<dbReference type="InterPro" id="IPR027417">
    <property type="entry name" value="P-loop_NTPase"/>
</dbReference>
<dbReference type="Proteomes" id="UP000001492">
    <property type="component" value="Chromosome 2"/>
</dbReference>
<feature type="domain" description="ABC transporter" evidence="10">
    <location>
        <begin position="363"/>
        <end position="596"/>
    </location>
</feature>
<dbReference type="eggNOG" id="COG1132">
    <property type="taxonomic scope" value="Bacteria"/>
</dbReference>
<feature type="domain" description="ABC transmembrane type-1" evidence="11">
    <location>
        <begin position="37"/>
        <end position="330"/>
    </location>
</feature>
<dbReference type="EMBL" id="CP002396">
    <property type="protein sequence ID" value="ADU15146.1"/>
    <property type="molecule type" value="Genomic_DNA"/>
</dbReference>
<organism evidence="12 13">
    <name type="scientific">Asticcacaulis excentricus (strain ATCC 15261 / DSM 4724 / KCTC 12464 / NCIMB 9791 / VKM B-1370 / CB 48)</name>
    <dbReference type="NCBI Taxonomy" id="573065"/>
    <lineage>
        <taxon>Bacteria</taxon>
        <taxon>Pseudomonadati</taxon>
        <taxon>Pseudomonadota</taxon>
        <taxon>Alphaproteobacteria</taxon>
        <taxon>Caulobacterales</taxon>
        <taxon>Caulobacteraceae</taxon>
        <taxon>Asticcacaulis</taxon>
    </lineage>
</organism>
<dbReference type="InterPro" id="IPR003593">
    <property type="entry name" value="AAA+_ATPase"/>
</dbReference>
<reference evidence="13" key="1">
    <citation type="submission" date="2010-12" db="EMBL/GenBank/DDBJ databases">
        <title>Complete sequence of chromosome 2 of Asticcacaulis excentricus CB 48.</title>
        <authorList>
            <consortium name="US DOE Joint Genome Institute"/>
            <person name="Lucas S."/>
            <person name="Copeland A."/>
            <person name="Lapidus A."/>
            <person name="Cheng J.-F."/>
            <person name="Bruce D."/>
            <person name="Goodwin L."/>
            <person name="Pitluck S."/>
            <person name="Teshima H."/>
            <person name="Davenport K."/>
            <person name="Detter J.C."/>
            <person name="Han C."/>
            <person name="Tapia R."/>
            <person name="Land M."/>
            <person name="Hauser L."/>
            <person name="Jeffries C."/>
            <person name="Kyrpides N."/>
            <person name="Ivanova N."/>
            <person name="Ovchinnikova G."/>
            <person name="Brun Y.V."/>
            <person name="Woyke T."/>
        </authorList>
    </citation>
    <scope>NUCLEOTIDE SEQUENCE [LARGE SCALE GENOMIC DNA]</scope>
    <source>
        <strain evidence="13">ATCC 15261 / DSM 4724 / KCTC 12464 / NCIMB 9791 / VKM B-1370 / CB 48</strain>
    </source>
</reference>
<dbReference type="Gene3D" id="3.40.50.300">
    <property type="entry name" value="P-loop containing nucleotide triphosphate hydrolases"/>
    <property type="match status" value="1"/>
</dbReference>
<evidence type="ECO:0000256" key="6">
    <source>
        <dbReference type="ARBA" id="ARBA00022840"/>
    </source>
</evidence>
<dbReference type="PROSITE" id="PS50929">
    <property type="entry name" value="ABC_TM1F"/>
    <property type="match status" value="1"/>
</dbReference>
<dbReference type="PANTHER" id="PTHR43394:SF1">
    <property type="entry name" value="ATP-BINDING CASSETTE SUB-FAMILY B MEMBER 10, MITOCHONDRIAL"/>
    <property type="match status" value="1"/>
</dbReference>
<evidence type="ECO:0000256" key="8">
    <source>
        <dbReference type="ARBA" id="ARBA00023136"/>
    </source>
</evidence>
<dbReference type="InterPro" id="IPR036640">
    <property type="entry name" value="ABC1_TM_sf"/>
</dbReference>
<dbReference type="KEGG" id="aex:Astex_3516"/>
<dbReference type="InterPro" id="IPR011527">
    <property type="entry name" value="ABC1_TM_dom"/>
</dbReference>
<evidence type="ECO:0000256" key="5">
    <source>
        <dbReference type="ARBA" id="ARBA00022741"/>
    </source>
</evidence>
<dbReference type="SMART" id="SM00382">
    <property type="entry name" value="AAA"/>
    <property type="match status" value="1"/>
</dbReference>
<dbReference type="GO" id="GO:0005524">
    <property type="term" value="F:ATP binding"/>
    <property type="evidence" value="ECO:0007669"/>
    <property type="project" value="UniProtKB-KW"/>
</dbReference>
<keyword evidence="7 9" id="KW-1133">Transmembrane helix</keyword>
<evidence type="ECO:0000256" key="1">
    <source>
        <dbReference type="ARBA" id="ARBA00004651"/>
    </source>
</evidence>
<feature type="transmembrane region" description="Helical" evidence="9">
    <location>
        <begin position="34"/>
        <end position="56"/>
    </location>
</feature>
<feature type="transmembrane region" description="Helical" evidence="9">
    <location>
        <begin position="185"/>
        <end position="203"/>
    </location>
</feature>
<dbReference type="InterPro" id="IPR039421">
    <property type="entry name" value="Type_1_exporter"/>
</dbReference>
<dbReference type="GO" id="GO:0015421">
    <property type="term" value="F:ABC-type oligopeptide transporter activity"/>
    <property type="evidence" value="ECO:0007669"/>
    <property type="project" value="TreeGrafter"/>
</dbReference>
<dbReference type="CDD" id="cd18552">
    <property type="entry name" value="ABC_6TM_MsbA_like"/>
    <property type="match status" value="1"/>
</dbReference>
<dbReference type="Pfam" id="PF00005">
    <property type="entry name" value="ABC_tran"/>
    <property type="match status" value="1"/>
</dbReference>
<dbReference type="RefSeq" id="WP_013480960.1">
    <property type="nucleotide sequence ID" value="NC_014817.1"/>
</dbReference>
<comment type="subcellular location">
    <subcellularLocation>
        <location evidence="1">Cell membrane</location>
        <topology evidence="1">Multi-pass membrane protein</topology>
    </subcellularLocation>
</comment>
<sequence length="616" mass="65946">MTPIAADTPALPETGSRAVMARVWRDYLQKYKGFLGLALACAVMVAVSTSFVIWCLKPGIELLFGESDSAAASEVPAFVAAQPLIWVPAVMIGATLVRLVSQLGLATSVNRVGHQLVGRIQSQLFGNMVHADLGHLNKAHSGSYLSSVLFDAGLMREATTNGVVNYVQHGGIVIGSLTYMAFIDWRMTLGVLIAGPVIAAVLGQYNRRTKKAAQGAMDETSSLSTAIMESLDGVKIVKINNREAYEQGRVDAVIARRQKHIIKGANARAAAAPVTEALTTIVLALVVVYAGWRAQSGAMTLGGFTAYISYLGAAGQSLRQLANLQTVMAEGFTAARRLFAALDVAPEIADAPDAQALKPFDRVTFDTVTFAYGDTPVLEGVSFEARAGQSVALVGPSGSGKSTLLNLIPRFYDYTSGEIRFGDTPQRAVTLKSLRDHIALVSQDPFLFDDTIRANIAYGRPDATEAEIVQAARDAAALEFIDDLPDGLDTRVGEAGSRLSGGQKQRIAIARAFLKDAPLLLLDEATSALDTQSEVKVQQALERLMAGRTSLMIAHRLSTVRHADLILVLRDGRITERGTHDDLLTRGGLYAELYRTQFERVPETGEAQTVDAEVGG</sequence>
<feature type="transmembrane region" description="Helical" evidence="9">
    <location>
        <begin position="269"/>
        <end position="292"/>
    </location>
</feature>
<dbReference type="InterPro" id="IPR003439">
    <property type="entry name" value="ABC_transporter-like_ATP-bd"/>
</dbReference>
<keyword evidence="6" id="KW-0067">ATP-binding</keyword>
<dbReference type="OrthoDB" id="9808328at2"/>
<dbReference type="PROSITE" id="PS50893">
    <property type="entry name" value="ABC_TRANSPORTER_2"/>
    <property type="match status" value="1"/>
</dbReference>
<dbReference type="FunFam" id="3.40.50.300:FF:000221">
    <property type="entry name" value="Multidrug ABC transporter ATP-binding protein"/>
    <property type="match status" value="1"/>
</dbReference>
<dbReference type="PROSITE" id="PS00211">
    <property type="entry name" value="ABC_TRANSPORTER_1"/>
    <property type="match status" value="1"/>
</dbReference>
<evidence type="ECO:0000259" key="11">
    <source>
        <dbReference type="PROSITE" id="PS50929"/>
    </source>
</evidence>
<keyword evidence="3" id="KW-1003">Cell membrane</keyword>
<evidence type="ECO:0000256" key="2">
    <source>
        <dbReference type="ARBA" id="ARBA00022448"/>
    </source>
</evidence>
<dbReference type="InterPro" id="IPR017871">
    <property type="entry name" value="ABC_transporter-like_CS"/>
</dbReference>
<dbReference type="Pfam" id="PF00664">
    <property type="entry name" value="ABC_membrane"/>
    <property type="match status" value="1"/>
</dbReference>
<dbReference type="HOGENOM" id="CLU_000604_84_9_5"/>
<evidence type="ECO:0000313" key="13">
    <source>
        <dbReference type="Proteomes" id="UP000001492"/>
    </source>
</evidence>
<keyword evidence="13" id="KW-1185">Reference proteome</keyword>
<dbReference type="Gene3D" id="1.20.1560.10">
    <property type="entry name" value="ABC transporter type 1, transmembrane domain"/>
    <property type="match status" value="1"/>
</dbReference>
<evidence type="ECO:0000256" key="7">
    <source>
        <dbReference type="ARBA" id="ARBA00022989"/>
    </source>
</evidence>
<accession>E8RUM1</accession>